<sequence length="511" mass="53686">MIGFLVVVFALLSLLLPFSCPSWSTVRPISLKMQAISIALALLSLTGSALAVPAPVEPVPSPTVTAAPSLDDRDLIGDLTGAVNGVLGDAVGDINSALSKVGIGQLAGNQAWSTISSALAQVTATKTQTNAASAISQLSSIHAAKPSANLFEFVAAIAAEGLTANSVTDLLGFVDGLASGQNSMSNVNIQKPKDTIYPKKGNDPKYSVTESSLRSAIYIPPAFKMGAVQPVILMPGTGATGYFTYIGNYIKLLTGSSYADPVWLNIPGYLLNDAQVNAEYAAYAINYIASITGKRVSIIGWSQGNIDLQWAFKYFTSTVKNTRNHIAISPDYAGTVNANLICPDGLPCDPSVLQQQYKGTSNFIDKMRLNNGDSAYVPTTTVYSGLFDEIVEPQQGTGASAFLNDARKVGVTNNYLQGICPGLAGGSFYTHEGVLYNPIAFGLVKDALVNGGAGKTSRIDVNRLCNQYLADGLNVGDLLITENSIVVAALALVLYTPKVTVEPAIKAYATY</sequence>
<reference evidence="2 3" key="1">
    <citation type="submission" date="2018-10" db="EMBL/GenBank/DDBJ databases">
        <title>Fifty Aureobasidium pullulans genomes reveal a recombining polyextremotolerant generalist.</title>
        <authorList>
            <person name="Gostincar C."/>
            <person name="Turk M."/>
            <person name="Zajc J."/>
            <person name="Gunde-Cimerman N."/>
        </authorList>
    </citation>
    <scope>NUCLEOTIDE SEQUENCE [LARGE SCALE GENOMIC DNA]</scope>
    <source>
        <strain evidence="2 3">EXF-6604</strain>
    </source>
</reference>
<proteinExistence type="predicted"/>
<gene>
    <name evidence="2" type="ORF">D6D01_00087</name>
</gene>
<dbReference type="SUPFAM" id="SSF53474">
    <property type="entry name" value="alpha/beta-Hydrolases"/>
    <property type="match status" value="1"/>
</dbReference>
<dbReference type="InterPro" id="IPR029058">
    <property type="entry name" value="AB_hydrolase_fold"/>
</dbReference>
<dbReference type="GO" id="GO:0016787">
    <property type="term" value="F:hydrolase activity"/>
    <property type="evidence" value="ECO:0007669"/>
    <property type="project" value="UniProtKB-KW"/>
</dbReference>
<dbReference type="EMBL" id="QZBD01000002">
    <property type="protein sequence ID" value="THY36753.1"/>
    <property type="molecule type" value="Genomic_DNA"/>
</dbReference>
<name>A0A4V4JYD2_AURPU</name>
<dbReference type="AlphaFoldDB" id="A0A4V4JYD2"/>
<evidence type="ECO:0000256" key="1">
    <source>
        <dbReference type="SAM" id="SignalP"/>
    </source>
</evidence>
<dbReference type="Gene3D" id="3.40.50.1820">
    <property type="entry name" value="alpha/beta hydrolase"/>
    <property type="match status" value="1"/>
</dbReference>
<keyword evidence="1" id="KW-0732">Signal</keyword>
<keyword evidence="2" id="KW-0378">Hydrolase</keyword>
<feature type="signal peptide" evidence="1">
    <location>
        <begin position="1"/>
        <end position="21"/>
    </location>
</feature>
<accession>A0A4V4JYD2</accession>
<dbReference type="PANTHER" id="PTHR37574">
    <property type="entry name" value="LIPASE B"/>
    <property type="match status" value="1"/>
</dbReference>
<comment type="caution">
    <text evidence="2">The sequence shown here is derived from an EMBL/GenBank/DDBJ whole genome shotgun (WGS) entry which is preliminary data.</text>
</comment>
<dbReference type="Proteomes" id="UP000306584">
    <property type="component" value="Unassembled WGS sequence"/>
</dbReference>
<protein>
    <submittedName>
        <fullName evidence="2">Alpha/beta-hydrolase</fullName>
    </submittedName>
</protein>
<evidence type="ECO:0000313" key="3">
    <source>
        <dbReference type="Proteomes" id="UP000306584"/>
    </source>
</evidence>
<feature type="chain" id="PRO_5020436736" evidence="1">
    <location>
        <begin position="22"/>
        <end position="511"/>
    </location>
</feature>
<dbReference type="PANTHER" id="PTHR37574:SF1">
    <property type="entry name" value="LIPASE B"/>
    <property type="match status" value="1"/>
</dbReference>
<dbReference type="InterPro" id="IPR053228">
    <property type="entry name" value="Stereospecific_Lipase"/>
</dbReference>
<organism evidence="2 3">
    <name type="scientific">Aureobasidium pullulans</name>
    <name type="common">Black yeast</name>
    <name type="synonym">Pullularia pullulans</name>
    <dbReference type="NCBI Taxonomy" id="5580"/>
    <lineage>
        <taxon>Eukaryota</taxon>
        <taxon>Fungi</taxon>
        <taxon>Dikarya</taxon>
        <taxon>Ascomycota</taxon>
        <taxon>Pezizomycotina</taxon>
        <taxon>Dothideomycetes</taxon>
        <taxon>Dothideomycetidae</taxon>
        <taxon>Dothideales</taxon>
        <taxon>Saccotheciaceae</taxon>
        <taxon>Aureobasidium</taxon>
    </lineage>
</organism>
<evidence type="ECO:0000313" key="2">
    <source>
        <dbReference type="EMBL" id="THY36753.1"/>
    </source>
</evidence>